<gene>
    <name evidence="2" type="ORF">SAMN05444171_7434</name>
</gene>
<dbReference type="InterPro" id="IPR013783">
    <property type="entry name" value="Ig-like_fold"/>
</dbReference>
<reference evidence="2 3" key="1">
    <citation type="submission" date="2016-10" db="EMBL/GenBank/DDBJ databases">
        <authorList>
            <person name="de Groot N.N."/>
        </authorList>
    </citation>
    <scope>NUCLEOTIDE SEQUENCE [LARGE SCALE GENOMIC DNA]</scope>
    <source>
        <strain evidence="2 3">GAS522</strain>
    </source>
</reference>
<dbReference type="InterPro" id="IPR044016">
    <property type="entry name" value="Big_13"/>
</dbReference>
<organism evidence="2 3">
    <name type="scientific">Bradyrhizobium lablabi</name>
    <dbReference type="NCBI Taxonomy" id="722472"/>
    <lineage>
        <taxon>Bacteria</taxon>
        <taxon>Pseudomonadati</taxon>
        <taxon>Pseudomonadota</taxon>
        <taxon>Alphaproteobacteria</taxon>
        <taxon>Hyphomicrobiales</taxon>
        <taxon>Nitrobacteraceae</taxon>
        <taxon>Bradyrhizobium</taxon>
    </lineage>
</organism>
<evidence type="ECO:0000313" key="3">
    <source>
        <dbReference type="Proteomes" id="UP000183208"/>
    </source>
</evidence>
<evidence type="ECO:0000259" key="1">
    <source>
        <dbReference type="Pfam" id="PF19077"/>
    </source>
</evidence>
<dbReference type="InterPro" id="IPR011050">
    <property type="entry name" value="Pectin_lyase_fold/virulence"/>
</dbReference>
<name>A0A1H5IRI5_9BRAD</name>
<dbReference type="AlphaFoldDB" id="A0A1H5IRI5"/>
<feature type="domain" description="Bacterial Ig-like" evidence="1">
    <location>
        <begin position="143"/>
        <end position="232"/>
    </location>
</feature>
<dbReference type="SUPFAM" id="SSF51126">
    <property type="entry name" value="Pectin lyase-like"/>
    <property type="match status" value="1"/>
</dbReference>
<dbReference type="InterPro" id="IPR011049">
    <property type="entry name" value="Serralysin-like_metalloprot_C"/>
</dbReference>
<dbReference type="InterPro" id="IPR001343">
    <property type="entry name" value="Hemolysn_Ca-bd"/>
</dbReference>
<dbReference type="Pfam" id="PF00353">
    <property type="entry name" value="HemolysinCabind"/>
    <property type="match status" value="1"/>
</dbReference>
<evidence type="ECO:0000313" key="2">
    <source>
        <dbReference type="EMBL" id="SEE42687.1"/>
    </source>
</evidence>
<dbReference type="Gene3D" id="2.60.40.10">
    <property type="entry name" value="Immunoglobulins"/>
    <property type="match status" value="2"/>
</dbReference>
<dbReference type="EMBL" id="FNTI01000001">
    <property type="protein sequence ID" value="SEE42687.1"/>
    <property type="molecule type" value="Genomic_DNA"/>
</dbReference>
<proteinExistence type="predicted"/>
<dbReference type="Gene3D" id="2.160.20.10">
    <property type="entry name" value="Single-stranded right-handed beta-helix, Pectin lyase-like"/>
    <property type="match status" value="1"/>
</dbReference>
<dbReference type="Proteomes" id="UP000183208">
    <property type="component" value="Unassembled WGS sequence"/>
</dbReference>
<dbReference type="Pfam" id="PF19077">
    <property type="entry name" value="Big_13"/>
    <property type="match status" value="2"/>
</dbReference>
<dbReference type="GO" id="GO:0005509">
    <property type="term" value="F:calcium ion binding"/>
    <property type="evidence" value="ECO:0007669"/>
    <property type="project" value="InterPro"/>
</dbReference>
<feature type="domain" description="Bacterial Ig-like" evidence="1">
    <location>
        <begin position="249"/>
        <end position="310"/>
    </location>
</feature>
<protein>
    <recommendedName>
        <fullName evidence="1">Bacterial Ig-like domain-containing protein</fullName>
    </recommendedName>
</protein>
<sequence>MTPGDVKKTLIDQESAADGGAVYGFDYSDDTIAAGLGDKYLYGGFGDNDTYIYTPSGGNTTIDDDSGTLVMQDIASTGVTLSNPSNSYDVILTVTSTGKAVTLKNELTPWYSGLTVNFSDGVSWNRSQISNLVFEPVPTVITSEVLANDKGPSHTDYVTSDGHVTLTGTVRSGSSVSIFDGTKNVGSAIVSGTGWTFSTDLGDGTHQLQATATGSNGTSTTSGPAATIVVDTTAPQPVTSGIAQGQNAALVLNGTSEASSVVEIFDGTTLLGAATADASGLWSLTTASLADALHTFSVTASDLAGNVGSGASIVQYGGSGVDVVDIATTLQASNFVYDATNADWHVSATGVAETLSRVESVVDGAGHRFLLVGGGSQYATIQAAVNAASNGDTILIAPGSYTENVAIVGKALSLEGFGGTTLHGSITETGTLNGALTIDGIAIDATGQQYGVLVSANSTGFAGSVILDHASIANAQLNGFAYIESGNGSTPTHTDTVGSISILNSVFSGNATQTSGSNGRGDILLYGYNGNFTANGVTIENPGAGAQKAIQMRGVQTGANTVNVGPYQSSGDIALTDLNVSGTYTQDLLAFYRYADLGSFNASGVTLNAAAPWGLLNFDEVGGTVDLSNGISATNLAAGAPVAVEQGLNSGNTFVGTSGNDILVSNGGTDTLIGGAGNNTYVASRSGQTTIDANWAAGATNVLDFVGGITDQNLWFQQSGNDLKIDLIGTNTQVDVNGWFANSNNQLQEISAGGLKLDSQILQLVQAMATYSAANPGFDPTNSSIHTAPNDTSLQNSMAAAWHA</sequence>
<accession>A0A1H5IRI5</accession>
<dbReference type="InterPro" id="IPR012334">
    <property type="entry name" value="Pectin_lyas_fold"/>
</dbReference>
<dbReference type="Gene3D" id="2.150.10.10">
    <property type="entry name" value="Serralysin-like metalloprotease, C-terminal"/>
    <property type="match status" value="1"/>
</dbReference>